<dbReference type="Pfam" id="PF13557">
    <property type="entry name" value="Phenol_MetA_deg"/>
    <property type="match status" value="1"/>
</dbReference>
<name>A0A2W4QKL7_9GAMM</name>
<dbReference type="Proteomes" id="UP000249396">
    <property type="component" value="Unassembled WGS sequence"/>
</dbReference>
<proteinExistence type="predicted"/>
<dbReference type="AlphaFoldDB" id="A0A2W4QKL7"/>
<gene>
    <name evidence="2" type="ORF">DM484_25790</name>
</gene>
<dbReference type="PROSITE" id="PS51257">
    <property type="entry name" value="PROKAR_LIPOPROTEIN"/>
    <property type="match status" value="1"/>
</dbReference>
<dbReference type="EMBL" id="QJPH01000512">
    <property type="protein sequence ID" value="PZN71696.1"/>
    <property type="molecule type" value="Genomic_DNA"/>
</dbReference>
<feature type="region of interest" description="Disordered" evidence="1">
    <location>
        <begin position="50"/>
        <end position="88"/>
    </location>
</feature>
<organism evidence="2 3">
    <name type="scientific">Candidatus Methylumidiphilus alinenensis</name>
    <dbReference type="NCBI Taxonomy" id="2202197"/>
    <lineage>
        <taxon>Bacteria</taxon>
        <taxon>Pseudomonadati</taxon>
        <taxon>Pseudomonadota</taxon>
        <taxon>Gammaproteobacteria</taxon>
        <taxon>Methylococcales</taxon>
        <taxon>Candidatus Methylumidiphilus</taxon>
    </lineage>
</organism>
<accession>A0A2W4QKL7</accession>
<reference evidence="2 3" key="1">
    <citation type="journal article" date="2018" name="Aquat. Microb. Ecol.">
        <title>Gammaproteobacterial methanotrophs dominate.</title>
        <authorList>
            <person name="Rissanen A.J."/>
            <person name="Saarenheimo J."/>
            <person name="Tiirola M."/>
            <person name="Peura S."/>
            <person name="Aalto S.L."/>
            <person name="Karvinen A."/>
            <person name="Nykanen H."/>
        </authorList>
    </citation>
    <scope>NUCLEOTIDE SEQUENCE [LARGE SCALE GENOMIC DNA]</scope>
    <source>
        <strain evidence="2">AMbin10</strain>
    </source>
</reference>
<dbReference type="InterPro" id="IPR025737">
    <property type="entry name" value="FApF"/>
</dbReference>
<evidence type="ECO:0000313" key="2">
    <source>
        <dbReference type="EMBL" id="PZN71696.1"/>
    </source>
</evidence>
<evidence type="ECO:0000256" key="1">
    <source>
        <dbReference type="SAM" id="MobiDB-lite"/>
    </source>
</evidence>
<evidence type="ECO:0000313" key="3">
    <source>
        <dbReference type="Proteomes" id="UP000249396"/>
    </source>
</evidence>
<sequence>MRRLPGSSRQCLPLAVLLLPALQGCTGVVTHAPKIADTLPLAESRVKEGMPAKTMGSKELPDSSTLAPTGSAPPATLFPRGDEPDATASDLLPQQAAQAAATDVSPWRPLGRLLKFMGRKPSENVFLWRSNADVSLPGPDLANFPNSSYTLPRGGVYLESSPVGFYGVSAISSSQWNWEYLLRYGLTDNLEFRLFSNGLTAVPGATGFSPLAFDTKAHLWAADWDWFNVSVGAEAYIQTTSWLASPALYSPLQYAFNLLVDHDLPWGVSFEWNLGFVRQTNPTRTLYLPTFQWAFQRNITDDIALFVQGYHNADALPRVPGARPSLAPSYPQQEAVGLGGQWSVNKQIAFFGSYNWGLTRFTPAYNANLGVALSF</sequence>
<comment type="caution">
    <text evidence="2">The sequence shown here is derived from an EMBL/GenBank/DDBJ whole genome shotgun (WGS) entry which is preliminary data.</text>
</comment>
<protein>
    <submittedName>
        <fullName evidence="2">Uncharacterized protein</fullName>
    </submittedName>
</protein>